<dbReference type="NCBIfam" id="TIGR01725">
    <property type="entry name" value="phge_HK97_gp10"/>
    <property type="match status" value="1"/>
</dbReference>
<dbReference type="RefSeq" id="WP_185346050.1">
    <property type="nucleotide sequence ID" value="NZ_JAAROZ010000001.1"/>
</dbReference>
<evidence type="ECO:0000313" key="2">
    <source>
        <dbReference type="Proteomes" id="UP000529446"/>
    </source>
</evidence>
<dbReference type="EMBL" id="JAARXI010000002">
    <property type="protein sequence ID" value="MBC2115686.1"/>
    <property type="molecule type" value="Genomic_DNA"/>
</dbReference>
<organism evidence="1 2">
    <name type="scientific">Listeria booriae</name>
    <dbReference type="NCBI Taxonomy" id="1552123"/>
    <lineage>
        <taxon>Bacteria</taxon>
        <taxon>Bacillati</taxon>
        <taxon>Bacillota</taxon>
        <taxon>Bacilli</taxon>
        <taxon>Bacillales</taxon>
        <taxon>Listeriaceae</taxon>
        <taxon>Listeria</taxon>
    </lineage>
</organism>
<evidence type="ECO:0000313" key="1">
    <source>
        <dbReference type="EMBL" id="MBC2115686.1"/>
    </source>
</evidence>
<dbReference type="AlphaFoldDB" id="A0A7X1CXX2"/>
<dbReference type="Proteomes" id="UP000529446">
    <property type="component" value="Unassembled WGS sequence"/>
</dbReference>
<gene>
    <name evidence="1" type="ORF">HCB06_03555</name>
</gene>
<dbReference type="Pfam" id="PF04883">
    <property type="entry name" value="HK97-gp10_like"/>
    <property type="match status" value="1"/>
</dbReference>
<comment type="caution">
    <text evidence="1">The sequence shown here is derived from an EMBL/GenBank/DDBJ whole genome shotgun (WGS) entry which is preliminary data.</text>
</comment>
<reference evidence="1 2" key="1">
    <citation type="submission" date="2020-03" db="EMBL/GenBank/DDBJ databases">
        <title>Soil Listeria distribution.</title>
        <authorList>
            <person name="Liao J."/>
            <person name="Wiedmann M."/>
        </authorList>
    </citation>
    <scope>NUCLEOTIDE SEQUENCE [LARGE SCALE GENOMIC DNA]</scope>
    <source>
        <strain evidence="1 2">FSL L7-0360</strain>
    </source>
</reference>
<sequence>MKVEMEFEGLDTFVRNVSKLAEEVSREIDGAVEETGYRIEKNAQENAAVDTGYMKQNISNEHKKMTSVVTSHAHYSYYVEKGTRRTRAQPFMGPAVKKERPRFFKIVRSIVKNGVIK</sequence>
<protein>
    <submittedName>
        <fullName evidence="1">HK97 gp10 family phage protein</fullName>
    </submittedName>
</protein>
<name>A0A7X1CXX2_9LIST</name>
<proteinExistence type="predicted"/>
<dbReference type="InterPro" id="IPR010064">
    <property type="entry name" value="HK97-gp10_tail"/>
</dbReference>
<accession>A0A7X1CXX2</accession>